<name>A0A563TYN3_9SPHI</name>
<accession>A0A563TYN3</accession>
<dbReference type="OrthoDB" id="793776at2"/>
<dbReference type="AlphaFoldDB" id="A0A563TYN3"/>
<protein>
    <submittedName>
        <fullName evidence="1">Uncharacterized protein</fullName>
    </submittedName>
</protein>
<dbReference type="Proteomes" id="UP000318010">
    <property type="component" value="Unassembled WGS sequence"/>
</dbReference>
<sequence>MKVAIIILIVLYFLIRKSKSKTGVSKRPLTGKPSLVISNDKIILISNATLDEVKKALKDFCNQYNQEDYAALPRVYSLFGSEYTVTFPYNIDLTTFCFAVNYLAYPVDIKWKAEIHGWSTVSKNEGIDQEDLEGKVCMFYLVDDKEYDNVYLTSSDNFCYKIPFTNFKPKAITPPIELFRNLPQKLADLSHLPYEDIE</sequence>
<gene>
    <name evidence="1" type="ORF">FPZ42_15345</name>
</gene>
<organism evidence="1 2">
    <name type="scientific">Mucilaginibacter achroorhodeus</name>
    <dbReference type="NCBI Taxonomy" id="2599294"/>
    <lineage>
        <taxon>Bacteria</taxon>
        <taxon>Pseudomonadati</taxon>
        <taxon>Bacteroidota</taxon>
        <taxon>Sphingobacteriia</taxon>
        <taxon>Sphingobacteriales</taxon>
        <taxon>Sphingobacteriaceae</taxon>
        <taxon>Mucilaginibacter</taxon>
    </lineage>
</organism>
<keyword evidence="2" id="KW-1185">Reference proteome</keyword>
<evidence type="ECO:0000313" key="1">
    <source>
        <dbReference type="EMBL" id="TWR24475.1"/>
    </source>
</evidence>
<proteinExistence type="predicted"/>
<comment type="caution">
    <text evidence="1">The sequence shown here is derived from an EMBL/GenBank/DDBJ whole genome shotgun (WGS) entry which is preliminary data.</text>
</comment>
<reference evidence="1 2" key="1">
    <citation type="submission" date="2019-07" db="EMBL/GenBank/DDBJ databases">
        <authorList>
            <person name="Kim J."/>
        </authorList>
    </citation>
    <scope>NUCLEOTIDE SEQUENCE [LARGE SCALE GENOMIC DNA]</scope>
    <source>
        <strain evidence="1 2">MJ1a</strain>
    </source>
</reference>
<dbReference type="RefSeq" id="WP_146272692.1">
    <property type="nucleotide sequence ID" value="NZ_VOEI01000006.1"/>
</dbReference>
<evidence type="ECO:0000313" key="2">
    <source>
        <dbReference type="Proteomes" id="UP000318010"/>
    </source>
</evidence>
<dbReference type="EMBL" id="VOEI01000006">
    <property type="protein sequence ID" value="TWR24475.1"/>
    <property type="molecule type" value="Genomic_DNA"/>
</dbReference>